<keyword evidence="3" id="KW-1185">Reference proteome</keyword>
<evidence type="ECO:0000313" key="3">
    <source>
        <dbReference type="Proteomes" id="UP000186817"/>
    </source>
</evidence>
<feature type="region of interest" description="Disordered" evidence="1">
    <location>
        <begin position="229"/>
        <end position="248"/>
    </location>
</feature>
<protein>
    <submittedName>
        <fullName evidence="2">Uncharacterized protein</fullName>
    </submittedName>
</protein>
<feature type="compositionally biased region" description="Acidic residues" evidence="1">
    <location>
        <begin position="197"/>
        <end position="218"/>
    </location>
</feature>
<evidence type="ECO:0000256" key="1">
    <source>
        <dbReference type="SAM" id="MobiDB-lite"/>
    </source>
</evidence>
<evidence type="ECO:0000313" key="2">
    <source>
        <dbReference type="EMBL" id="OLP95280.1"/>
    </source>
</evidence>
<dbReference type="EMBL" id="LSRX01000510">
    <property type="protein sequence ID" value="OLP95280.1"/>
    <property type="molecule type" value="Genomic_DNA"/>
</dbReference>
<feature type="region of interest" description="Disordered" evidence="1">
    <location>
        <begin position="312"/>
        <end position="337"/>
    </location>
</feature>
<proteinExistence type="predicted"/>
<feature type="compositionally biased region" description="Acidic residues" evidence="1">
    <location>
        <begin position="119"/>
        <end position="189"/>
    </location>
</feature>
<reference evidence="2 3" key="1">
    <citation type="submission" date="2016-02" db="EMBL/GenBank/DDBJ databases">
        <title>Genome analysis of coral dinoflagellate symbionts highlights evolutionary adaptations to a symbiotic lifestyle.</title>
        <authorList>
            <person name="Aranda M."/>
            <person name="Li Y."/>
            <person name="Liew Y.J."/>
            <person name="Baumgarten S."/>
            <person name="Simakov O."/>
            <person name="Wilson M."/>
            <person name="Piel J."/>
            <person name="Ashoor H."/>
            <person name="Bougouffa S."/>
            <person name="Bajic V.B."/>
            <person name="Ryu T."/>
            <person name="Ravasi T."/>
            <person name="Bayer T."/>
            <person name="Micklem G."/>
            <person name="Kim H."/>
            <person name="Bhak J."/>
            <person name="Lajeunesse T.C."/>
            <person name="Voolstra C.R."/>
        </authorList>
    </citation>
    <scope>NUCLEOTIDE SEQUENCE [LARGE SCALE GENOMIC DNA]</scope>
    <source>
        <strain evidence="2 3">CCMP2467</strain>
    </source>
</reference>
<name>A0A1Q9DJE8_SYMMI</name>
<feature type="compositionally biased region" description="Acidic residues" evidence="1">
    <location>
        <begin position="66"/>
        <end position="75"/>
    </location>
</feature>
<gene>
    <name evidence="2" type="ORF">AK812_SmicGene22634</name>
</gene>
<dbReference type="AlphaFoldDB" id="A0A1Q9DJE8"/>
<dbReference type="Proteomes" id="UP000186817">
    <property type="component" value="Unassembled WGS sequence"/>
</dbReference>
<organism evidence="2 3">
    <name type="scientific">Symbiodinium microadriaticum</name>
    <name type="common">Dinoflagellate</name>
    <name type="synonym">Zooxanthella microadriatica</name>
    <dbReference type="NCBI Taxonomy" id="2951"/>
    <lineage>
        <taxon>Eukaryota</taxon>
        <taxon>Sar</taxon>
        <taxon>Alveolata</taxon>
        <taxon>Dinophyceae</taxon>
        <taxon>Suessiales</taxon>
        <taxon>Symbiodiniaceae</taxon>
        <taxon>Symbiodinium</taxon>
    </lineage>
</organism>
<dbReference type="OrthoDB" id="423925at2759"/>
<feature type="compositionally biased region" description="Acidic residues" evidence="1">
    <location>
        <begin position="100"/>
        <end position="112"/>
    </location>
</feature>
<sequence length="761" mass="83578">MDAKDLTPGLSVRLRDLANAARGKEARDACRQPPLHQFKHSGARTGQVGTLLQRDEKTGRWQVLESAEEEDEEDQVPGNLIGRLLGSDQDEGPTTKQSDEFDDIDAIAEGIDEDHILDEAFDEGELEAEQEDIAPEEPEPEDAEDAEPVDAELEADEEMKEAAPEEAEPEEGEPEQGELEEGEVEEGDPDEAHFDEAEPDDEHFDDAGADEGDPDEAAPVDSWAVFGLDFSSVEQEPPEKPVDVDEEPPDFAKMSVKEKSDLLSLVKAPVFLRSAPEDSAHLPIRPPEAQKEKEVGGFRVYVPVFLEEAKKKEEETTAQQKAAEEEKQPEQTPDSTNKDLVCRAPCRCCLALVAMALEKKFVWKQLAPMLDPFSVAVASMLNVTVRRFCVSPNGLLIVPHVILNCGEEAADQMVKCLPAIDKTEVTLVSFFDYKINHSPRDLDLFALCMGWLLGSFIKLRVANIGTFRRYGDRTCLWRTVLLNLQRHCRCLESLDCYCYTWPELVVKALPTFSNLLRLGLSVNSTSDCSASLLFERLADCSGTLQRLASVSFEVACDEVDCKSSLQRCMDEFSLTHVRILEDDLFDDTLPQVLSQIRWPSSCCMIALSANFSGEQLCALADEVRASGASGLYIHSLGERELTAAQVHQFLSTLERSSLSTFGWDQDLPAAVVSSAKLGLCSLVGNLPSLRSLQLGVYGKQGFASEDLTKAAFKADVCLHRSRGLFMPDCSGCCGSKGASPADEADDTTNSFGALAPLPLES</sequence>
<feature type="region of interest" description="Disordered" evidence="1">
    <location>
        <begin position="24"/>
        <end position="222"/>
    </location>
</feature>
<accession>A0A1Q9DJE8</accession>
<comment type="caution">
    <text evidence="2">The sequence shown here is derived from an EMBL/GenBank/DDBJ whole genome shotgun (WGS) entry which is preliminary data.</text>
</comment>